<reference evidence="1" key="1">
    <citation type="submission" date="2022-10" db="EMBL/GenBank/DDBJ databases">
        <title>Streptomyces beihaiensis sp. nov., a chitin degrading actinobacterium, isolated from shrimp pond soil.</title>
        <authorList>
            <person name="Xie J."/>
            <person name="Shen N."/>
        </authorList>
    </citation>
    <scope>NUCLEOTIDE SEQUENCE</scope>
    <source>
        <strain evidence="1">GXMU-J5</strain>
    </source>
</reference>
<evidence type="ECO:0000313" key="2">
    <source>
        <dbReference type="Proteomes" id="UP001163064"/>
    </source>
</evidence>
<dbReference type="EMBL" id="JAPHNL010000314">
    <property type="protein sequence ID" value="MCX3063536.1"/>
    <property type="molecule type" value="Genomic_DNA"/>
</dbReference>
<protein>
    <submittedName>
        <fullName evidence="1">Uncharacterized protein</fullName>
    </submittedName>
</protein>
<evidence type="ECO:0000313" key="1">
    <source>
        <dbReference type="EMBL" id="MCX3063536.1"/>
    </source>
</evidence>
<feature type="non-terminal residue" evidence="1">
    <location>
        <position position="60"/>
    </location>
</feature>
<proteinExistence type="predicted"/>
<sequence>MPAPELWGVVAGGAAAVFLPAPLPREGKIALWTPDGTGPPGAADELTVVRAHGSGVRSRR</sequence>
<organism evidence="1 2">
    <name type="scientific">Streptomyces beihaiensis</name>
    <dbReference type="NCBI Taxonomy" id="2984495"/>
    <lineage>
        <taxon>Bacteria</taxon>
        <taxon>Bacillati</taxon>
        <taxon>Actinomycetota</taxon>
        <taxon>Actinomycetes</taxon>
        <taxon>Kitasatosporales</taxon>
        <taxon>Streptomycetaceae</taxon>
        <taxon>Streptomyces</taxon>
    </lineage>
</organism>
<comment type="caution">
    <text evidence="1">The sequence shown here is derived from an EMBL/GenBank/DDBJ whole genome shotgun (WGS) entry which is preliminary data.</text>
</comment>
<dbReference type="Proteomes" id="UP001163064">
    <property type="component" value="Unassembled WGS sequence"/>
</dbReference>
<keyword evidence="2" id="KW-1185">Reference proteome</keyword>
<dbReference type="RefSeq" id="WP_266604567.1">
    <property type="nucleotide sequence ID" value="NZ_JAPHNL010000314.1"/>
</dbReference>
<name>A0ABT3U2K5_9ACTN</name>
<accession>A0ABT3U2K5</accession>
<gene>
    <name evidence="1" type="ORF">OFY01_27995</name>
</gene>